<name>A0AAV9F5N7_ACOCL</name>
<dbReference type="AlphaFoldDB" id="A0AAV9F5N7"/>
<keyword evidence="2" id="KW-1185">Reference proteome</keyword>
<gene>
    <name evidence="1" type="ORF">QJS10_CPB04g01925</name>
</gene>
<proteinExistence type="predicted"/>
<evidence type="ECO:0000313" key="1">
    <source>
        <dbReference type="EMBL" id="KAK1319897.1"/>
    </source>
</evidence>
<reference evidence="1" key="1">
    <citation type="journal article" date="2023" name="Nat. Commun.">
        <title>Diploid and tetraploid genomes of Acorus and the evolution of monocots.</title>
        <authorList>
            <person name="Ma L."/>
            <person name="Liu K.W."/>
            <person name="Li Z."/>
            <person name="Hsiao Y.Y."/>
            <person name="Qi Y."/>
            <person name="Fu T."/>
            <person name="Tang G.D."/>
            <person name="Zhang D."/>
            <person name="Sun W.H."/>
            <person name="Liu D.K."/>
            <person name="Li Y."/>
            <person name="Chen G.Z."/>
            <person name="Liu X.D."/>
            <person name="Liao X.Y."/>
            <person name="Jiang Y.T."/>
            <person name="Yu X."/>
            <person name="Hao Y."/>
            <person name="Huang J."/>
            <person name="Zhao X.W."/>
            <person name="Ke S."/>
            <person name="Chen Y.Y."/>
            <person name="Wu W.L."/>
            <person name="Hsu J.L."/>
            <person name="Lin Y.F."/>
            <person name="Huang M.D."/>
            <person name="Li C.Y."/>
            <person name="Huang L."/>
            <person name="Wang Z.W."/>
            <person name="Zhao X."/>
            <person name="Zhong W.Y."/>
            <person name="Peng D.H."/>
            <person name="Ahmad S."/>
            <person name="Lan S."/>
            <person name="Zhang J.S."/>
            <person name="Tsai W.C."/>
            <person name="Van de Peer Y."/>
            <person name="Liu Z.J."/>
        </authorList>
    </citation>
    <scope>NUCLEOTIDE SEQUENCE</scope>
    <source>
        <strain evidence="1">CP</strain>
    </source>
</reference>
<evidence type="ECO:0008006" key="3">
    <source>
        <dbReference type="Google" id="ProtNLM"/>
    </source>
</evidence>
<dbReference type="Proteomes" id="UP001180020">
    <property type="component" value="Unassembled WGS sequence"/>
</dbReference>
<dbReference type="EMBL" id="JAUJYO010000004">
    <property type="protein sequence ID" value="KAK1319897.1"/>
    <property type="molecule type" value="Genomic_DNA"/>
</dbReference>
<accession>A0AAV9F5N7</accession>
<protein>
    <recommendedName>
        <fullName evidence="3">Secreted protein</fullName>
    </recommendedName>
</protein>
<sequence>MLVEESCVVLFWGLVFEASQGVERRPSPVWGRPFLVQCAVARLGSSVSCAMPRVRLRRCKLNW</sequence>
<evidence type="ECO:0000313" key="2">
    <source>
        <dbReference type="Proteomes" id="UP001180020"/>
    </source>
</evidence>
<organism evidence="1 2">
    <name type="scientific">Acorus calamus</name>
    <name type="common">Sweet flag</name>
    <dbReference type="NCBI Taxonomy" id="4465"/>
    <lineage>
        <taxon>Eukaryota</taxon>
        <taxon>Viridiplantae</taxon>
        <taxon>Streptophyta</taxon>
        <taxon>Embryophyta</taxon>
        <taxon>Tracheophyta</taxon>
        <taxon>Spermatophyta</taxon>
        <taxon>Magnoliopsida</taxon>
        <taxon>Liliopsida</taxon>
        <taxon>Acoraceae</taxon>
        <taxon>Acorus</taxon>
    </lineage>
</organism>
<comment type="caution">
    <text evidence="1">The sequence shown here is derived from an EMBL/GenBank/DDBJ whole genome shotgun (WGS) entry which is preliminary data.</text>
</comment>
<reference evidence="1" key="2">
    <citation type="submission" date="2023-06" db="EMBL/GenBank/DDBJ databases">
        <authorList>
            <person name="Ma L."/>
            <person name="Liu K.-W."/>
            <person name="Li Z."/>
            <person name="Hsiao Y.-Y."/>
            <person name="Qi Y."/>
            <person name="Fu T."/>
            <person name="Tang G."/>
            <person name="Zhang D."/>
            <person name="Sun W.-H."/>
            <person name="Liu D.-K."/>
            <person name="Li Y."/>
            <person name="Chen G.-Z."/>
            <person name="Liu X.-D."/>
            <person name="Liao X.-Y."/>
            <person name="Jiang Y.-T."/>
            <person name="Yu X."/>
            <person name="Hao Y."/>
            <person name="Huang J."/>
            <person name="Zhao X.-W."/>
            <person name="Ke S."/>
            <person name="Chen Y.-Y."/>
            <person name="Wu W.-L."/>
            <person name="Hsu J.-L."/>
            <person name="Lin Y.-F."/>
            <person name="Huang M.-D."/>
            <person name="Li C.-Y."/>
            <person name="Huang L."/>
            <person name="Wang Z.-W."/>
            <person name="Zhao X."/>
            <person name="Zhong W.-Y."/>
            <person name="Peng D.-H."/>
            <person name="Ahmad S."/>
            <person name="Lan S."/>
            <person name="Zhang J.-S."/>
            <person name="Tsai W.-C."/>
            <person name="Van De Peer Y."/>
            <person name="Liu Z.-J."/>
        </authorList>
    </citation>
    <scope>NUCLEOTIDE SEQUENCE</scope>
    <source>
        <strain evidence="1">CP</strain>
        <tissue evidence="1">Leaves</tissue>
    </source>
</reference>